<dbReference type="GO" id="GO:0006979">
    <property type="term" value="P:response to oxidative stress"/>
    <property type="evidence" value="ECO:0007669"/>
    <property type="project" value="UniProtKB-ARBA"/>
</dbReference>
<keyword evidence="7" id="KW-0963">Cytoplasm</keyword>
<dbReference type="InterPro" id="IPR024083">
    <property type="entry name" value="Fumarase/histidase_N"/>
</dbReference>
<evidence type="ECO:0000256" key="12">
    <source>
        <dbReference type="RuleBase" id="RU003954"/>
    </source>
</evidence>
<dbReference type="Pfam" id="PF00221">
    <property type="entry name" value="Lyase_aromatic"/>
    <property type="match status" value="1"/>
</dbReference>
<dbReference type="GO" id="GO:0006559">
    <property type="term" value="P:L-phenylalanine catabolic process"/>
    <property type="evidence" value="ECO:0007669"/>
    <property type="project" value="UniProtKB-KW"/>
</dbReference>
<evidence type="ECO:0000256" key="6">
    <source>
        <dbReference type="ARBA" id="ARBA00012139"/>
    </source>
</evidence>
<keyword evidence="9" id="KW-0585">Phenylalanine catabolism</keyword>
<dbReference type="InterPro" id="IPR022313">
    <property type="entry name" value="Phe/His_NH3-lyase_AS"/>
</dbReference>
<dbReference type="EMBL" id="KC287085">
    <property type="protein sequence ID" value="AGH13333.1"/>
    <property type="molecule type" value="mRNA"/>
</dbReference>
<evidence type="ECO:0000256" key="11">
    <source>
        <dbReference type="ARBA" id="ARBA00023537"/>
    </source>
</evidence>
<comment type="catalytic activity">
    <reaction evidence="11 13">
        <text>L-phenylalanine = (E)-cinnamate + NH4(+)</text>
        <dbReference type="Rhea" id="RHEA:21384"/>
        <dbReference type="ChEBI" id="CHEBI:15669"/>
        <dbReference type="ChEBI" id="CHEBI:28938"/>
        <dbReference type="ChEBI" id="CHEBI:58095"/>
        <dbReference type="EC" id="4.3.1.24"/>
    </reaction>
</comment>
<comment type="pathway">
    <text evidence="3 13">Phenylpropanoid metabolism; trans-cinnamate biosynthesis; trans-cinnamate from L-phenylalanine: step 1/1.</text>
</comment>
<dbReference type="EC" id="4.3.1.24" evidence="6 13"/>
<dbReference type="CDD" id="cd00332">
    <property type="entry name" value="PAL-HAL"/>
    <property type="match status" value="1"/>
</dbReference>
<dbReference type="PROSITE" id="PS00488">
    <property type="entry name" value="PAL_HISTIDASE"/>
    <property type="match status" value="1"/>
</dbReference>
<dbReference type="NCBIfam" id="TIGR01226">
    <property type="entry name" value="phe_am_lyase"/>
    <property type="match status" value="1"/>
</dbReference>
<comment type="function">
    <text evidence="1">This is a key enzyme of plant metabolism catalyzing the first reaction in the biosynthesis from L-phenylalanine of a wide variety of natural products based on the phenylpropane skeleton.</text>
</comment>
<evidence type="ECO:0000256" key="2">
    <source>
        <dbReference type="ARBA" id="ARBA00004496"/>
    </source>
</evidence>
<comment type="subcellular location">
    <subcellularLocation>
        <location evidence="2 13">Cytoplasm</location>
    </subcellularLocation>
</comment>
<evidence type="ECO:0000256" key="7">
    <source>
        <dbReference type="ARBA" id="ARBA00022490"/>
    </source>
</evidence>
<dbReference type="GO" id="GO:0045548">
    <property type="term" value="F:phenylalanine ammonia-lyase activity"/>
    <property type="evidence" value="ECO:0007669"/>
    <property type="project" value="UniProtKB-EC"/>
</dbReference>
<dbReference type="SUPFAM" id="SSF48557">
    <property type="entry name" value="L-aspartase-like"/>
    <property type="match status" value="1"/>
</dbReference>
<dbReference type="FunFam" id="1.20.200.10:FF:000009">
    <property type="entry name" value="Phenylalanine ammonia-lyase"/>
    <property type="match status" value="1"/>
</dbReference>
<evidence type="ECO:0000313" key="14">
    <source>
        <dbReference type="EMBL" id="AGH13333.1"/>
    </source>
</evidence>
<accession>M4PW91</accession>
<dbReference type="AlphaFoldDB" id="M4PW91"/>
<dbReference type="InterPro" id="IPR023144">
    <property type="entry name" value="Phe_NH3-lyase_shielding_dom_sf"/>
</dbReference>
<keyword evidence="8 13" id="KW-0587">Phenylpropanoid metabolism</keyword>
<dbReference type="PANTHER" id="PTHR10362">
    <property type="entry name" value="HISTIDINE AMMONIA-LYASE"/>
    <property type="match status" value="1"/>
</dbReference>
<dbReference type="FunFam" id="1.10.274.20:FF:000001">
    <property type="entry name" value="Phenylalanine ammonia-lyase"/>
    <property type="match status" value="1"/>
</dbReference>
<dbReference type="InterPro" id="IPR001106">
    <property type="entry name" value="Aromatic_Lyase"/>
</dbReference>
<reference evidence="14" key="1">
    <citation type="submission" date="2012-12" db="EMBL/GenBank/DDBJ databases">
        <title>Cloning and characterisation of a phenylalanine ammonia-lyase gene from Rhus chinensis.</title>
        <authorList>
            <person name="Ma W."/>
            <person name="Wu M."/>
            <person name="Wu Y."/>
            <person name="Ren Z."/>
            <person name="Zhong Y."/>
        </authorList>
    </citation>
    <scope>NUCLEOTIDE SEQUENCE</scope>
</reference>
<evidence type="ECO:0000256" key="1">
    <source>
        <dbReference type="ARBA" id="ARBA00002235"/>
    </source>
</evidence>
<evidence type="ECO:0000256" key="8">
    <source>
        <dbReference type="ARBA" id="ARBA00023051"/>
    </source>
</evidence>
<evidence type="ECO:0000256" key="9">
    <source>
        <dbReference type="ARBA" id="ARBA00023232"/>
    </source>
</evidence>
<evidence type="ECO:0000256" key="10">
    <source>
        <dbReference type="ARBA" id="ARBA00023239"/>
    </source>
</evidence>
<evidence type="ECO:0000256" key="3">
    <source>
        <dbReference type="ARBA" id="ARBA00005138"/>
    </source>
</evidence>
<dbReference type="Gene3D" id="1.20.200.10">
    <property type="entry name" value="Fumarase/aspartase (Central domain)"/>
    <property type="match status" value="1"/>
</dbReference>
<dbReference type="InterPro" id="IPR008948">
    <property type="entry name" value="L-Aspartase-like"/>
</dbReference>
<evidence type="ECO:0000256" key="5">
    <source>
        <dbReference type="ARBA" id="ARBA00011881"/>
    </source>
</evidence>
<proteinExistence type="evidence at transcript level"/>
<dbReference type="InterPro" id="IPR005922">
    <property type="entry name" value="Phe_NH3-lyase"/>
</dbReference>
<protein>
    <recommendedName>
        <fullName evidence="6 13">Phenylalanine ammonia-lyase</fullName>
        <ecNumber evidence="6 13">4.3.1.24</ecNumber>
    </recommendedName>
</protein>
<dbReference type="FunFam" id="1.10.275.10:FF:000009">
    <property type="entry name" value="Phenylalanine ammonia-lyase"/>
    <property type="match status" value="1"/>
</dbReference>
<evidence type="ECO:0000256" key="4">
    <source>
        <dbReference type="ARBA" id="ARBA00007238"/>
    </source>
</evidence>
<dbReference type="Gene3D" id="1.10.274.20">
    <property type="entry name" value="Phenylalanine ammonia-lyase 1, domain 3"/>
    <property type="match status" value="1"/>
</dbReference>
<evidence type="ECO:0000256" key="13">
    <source>
        <dbReference type="RuleBase" id="RU003955"/>
    </source>
</evidence>
<organism evidence="14">
    <name type="scientific">Rhus chinensis</name>
    <name type="common">Chinese sumac</name>
    <name type="synonym">Rhus semialata</name>
    <dbReference type="NCBI Taxonomy" id="289753"/>
    <lineage>
        <taxon>Eukaryota</taxon>
        <taxon>Viridiplantae</taxon>
        <taxon>Streptophyta</taxon>
        <taxon>Embryophyta</taxon>
        <taxon>Tracheophyta</taxon>
        <taxon>Spermatophyta</taxon>
        <taxon>Magnoliopsida</taxon>
        <taxon>eudicotyledons</taxon>
        <taxon>Gunneridae</taxon>
        <taxon>Pentapetalae</taxon>
        <taxon>rosids</taxon>
        <taxon>malvids</taxon>
        <taxon>Sapindales</taxon>
        <taxon>Anacardiaceae</taxon>
        <taxon>Rhus</taxon>
    </lineage>
</organism>
<dbReference type="GO" id="GO:0009800">
    <property type="term" value="P:cinnamic acid biosynthetic process"/>
    <property type="evidence" value="ECO:0007669"/>
    <property type="project" value="UniProtKB-UniPathway"/>
</dbReference>
<keyword evidence="10 12" id="KW-0456">Lyase</keyword>
<sequence length="707" mass="77036">MEFCHENRNGGLCTSDPLNWNFAAESLKGSHLDEVKRMVEESRKPVVKLGGETLTIGQVTAIANHDSGLRVELSEAARPGVQASSDWVMESMNNGTDSYGVTTGFGATSHRRTKQGGALQKELIRFLNAGIFGNGTESCHTLPHSATRAAMLVRINTLLQGYSGIRFDILEAITKFLNHNITPCLPLRGTITASGDLVPLSYIAGLLTGRPNSKAVGPNGQVLDASEAFQLAGITSGFFELQPKEGLALVNGTAVGSGLASMVLFEANVLAILSEVLSAIFAEVMNGKPEFTDHLTHKLKHHPGQIEAAAIMEHILAGSGYVKAAQKLHEIDPLQKPKQDRYALRTSPQWLGPQIEVIRAATKMIEREINSVNDNPLIDVSRSKALHGGNFQGTPIGVSMDNTRLAIASIGKLMFAQFSELVNDFYNNGLPSNLSGGRNPSLDYGFKGAEIAMASYCSELQFLANPVTNHVQSAEQHNQDVNSLGLISSRKTAEAVDILKLMSSTFLVALCQAIDLRHLEENLKNTVKNTVSQVAKRVLTMGFNGELHPSRFCEKDLIKVVDREYVFAYIDDPCSATYPLTQKLRQVLVEHAMANGDAEKNSSTSIFQKIGAFEEELKTLLPKEVESTRIEIENGNAAVPNKIKECRSYPLYKFVREELGTSFLTGEKARSPGEEFDKVFSAMCAGKLIDPMMECLKEWNGAPLPLC</sequence>
<comment type="subunit">
    <text evidence="5">Homotetramer.</text>
</comment>
<name>M4PW91_RHUCH</name>
<dbReference type="GO" id="GO:0005737">
    <property type="term" value="C:cytoplasm"/>
    <property type="evidence" value="ECO:0007669"/>
    <property type="project" value="UniProtKB-SubCell"/>
</dbReference>
<dbReference type="UniPathway" id="UPA00713">
    <property type="reaction ID" value="UER00725"/>
</dbReference>
<dbReference type="SMR" id="M4PW91"/>
<dbReference type="Gene3D" id="1.10.275.10">
    <property type="entry name" value="Fumarase/aspartase (N-terminal domain)"/>
    <property type="match status" value="1"/>
</dbReference>
<comment type="similarity">
    <text evidence="4 12">Belongs to the PAL/histidase family.</text>
</comment>